<evidence type="ECO:0000256" key="5">
    <source>
        <dbReference type="SAM" id="Phobius"/>
    </source>
</evidence>
<keyword evidence="5" id="KW-0472">Membrane</keyword>
<dbReference type="PRINTS" id="PR00081">
    <property type="entry name" value="GDHRDH"/>
</dbReference>
<dbReference type="SUPFAM" id="SSF51735">
    <property type="entry name" value="NAD(P)-binding Rossmann-fold domains"/>
    <property type="match status" value="1"/>
</dbReference>
<evidence type="ECO:0000313" key="6">
    <source>
        <dbReference type="EMBL" id="EPR80055.1"/>
    </source>
</evidence>
<dbReference type="Proteomes" id="UP000014978">
    <property type="component" value="Unassembled WGS sequence"/>
</dbReference>
<keyword evidence="5" id="KW-0812">Transmembrane</keyword>
<dbReference type="PANTHER" id="PTHR43899:SF13">
    <property type="entry name" value="RH59310P"/>
    <property type="match status" value="1"/>
</dbReference>
<keyword evidence="7" id="KW-1185">Reference proteome</keyword>
<keyword evidence="3" id="KW-0521">NADP</keyword>
<comment type="subcellular location">
    <subcellularLocation>
        <location evidence="1">Endoplasmic reticulum</location>
    </subcellularLocation>
</comment>
<organism evidence="6 7">
    <name type="scientific">Spraguea lophii (strain 42_110)</name>
    <name type="common">Microsporidian parasite</name>
    <dbReference type="NCBI Taxonomy" id="1358809"/>
    <lineage>
        <taxon>Eukaryota</taxon>
        <taxon>Fungi</taxon>
        <taxon>Fungi incertae sedis</taxon>
        <taxon>Microsporidia</taxon>
        <taxon>Spragueidae</taxon>
        <taxon>Spraguea</taxon>
    </lineage>
</organism>
<dbReference type="VEuPathDB" id="MicrosporidiaDB:SLOPH_1643"/>
<dbReference type="CDD" id="cd05356">
    <property type="entry name" value="17beta-HSD1_like_SDR_c"/>
    <property type="match status" value="1"/>
</dbReference>
<evidence type="ECO:0000313" key="7">
    <source>
        <dbReference type="Proteomes" id="UP000014978"/>
    </source>
</evidence>
<keyword evidence="5" id="KW-1133">Transmembrane helix</keyword>
<dbReference type="PROSITE" id="PS00061">
    <property type="entry name" value="ADH_SHORT"/>
    <property type="match status" value="1"/>
</dbReference>
<dbReference type="InterPro" id="IPR002347">
    <property type="entry name" value="SDR_fam"/>
</dbReference>
<comment type="similarity">
    <text evidence="2">Belongs to the short-chain dehydrogenases/reductases (SDR) family.</text>
</comment>
<evidence type="ECO:0000256" key="3">
    <source>
        <dbReference type="ARBA" id="ARBA00022857"/>
    </source>
</evidence>
<dbReference type="AlphaFoldDB" id="S7WAS0"/>
<name>S7WAS0_SPRLO</name>
<dbReference type="OrthoDB" id="5545019at2759"/>
<dbReference type="FunCoup" id="S7WAS0">
    <property type="interactions" value="105"/>
</dbReference>
<dbReference type="InParanoid" id="S7WAS0"/>
<evidence type="ECO:0000256" key="2">
    <source>
        <dbReference type="ARBA" id="ARBA00006484"/>
    </source>
</evidence>
<dbReference type="GO" id="GO:0005783">
    <property type="term" value="C:endoplasmic reticulum"/>
    <property type="evidence" value="ECO:0007669"/>
    <property type="project" value="UniProtKB-SubCell"/>
</dbReference>
<accession>S7WAS0</accession>
<dbReference type="HOGENOM" id="CLU_010194_38_0_1"/>
<keyword evidence="4" id="KW-0560">Oxidoreductase</keyword>
<dbReference type="InterPro" id="IPR020904">
    <property type="entry name" value="Sc_DH/Rdtase_CS"/>
</dbReference>
<dbReference type="STRING" id="1358809.S7WAS0"/>
<comment type="caution">
    <text evidence="6">The sequence shown here is derived from an EMBL/GenBank/DDBJ whole genome shotgun (WGS) entry which is preliminary data.</text>
</comment>
<dbReference type="Pfam" id="PF00106">
    <property type="entry name" value="adh_short"/>
    <property type="match status" value="1"/>
</dbReference>
<protein>
    <submittedName>
        <fullName evidence="6">Short chain dehydrogenase</fullName>
    </submittedName>
</protein>
<dbReference type="PIRSF" id="PIRSF000126">
    <property type="entry name" value="11-beta-HSD1"/>
    <property type="match status" value="1"/>
</dbReference>
<evidence type="ECO:0000256" key="4">
    <source>
        <dbReference type="ARBA" id="ARBA00023002"/>
    </source>
</evidence>
<dbReference type="InterPro" id="IPR051019">
    <property type="entry name" value="VLCFA-Steroid_DH"/>
</dbReference>
<feature type="transmembrane region" description="Helical" evidence="5">
    <location>
        <begin position="265"/>
        <end position="286"/>
    </location>
</feature>
<dbReference type="Gene3D" id="3.40.50.720">
    <property type="entry name" value="NAD(P)-binding Rossmann-like Domain"/>
    <property type="match status" value="1"/>
</dbReference>
<sequence>MFVKFLECFGIILLAKILYHVYCFIKSVSLNHRVWKRLGDRWIVVTGATDGIGRAIVMKLAKKKKKIIIIGRSLEKLNEVENEAKEKGGEIEKLVMDLSEDIDFDSVIPKDKEIGMLFNIAGVSHEHPKFLPEEEESAIKNILNVNVTNNILLSHCLLKRADKDDYFYLINAGSILGEQPCPLLSVYSSSKTFVKFFSESLSFERIPKKLHAECVLYGMVATKMTKIRTPSLFSPAPEVIAKYTIKTIGSLTTQTPYPPHAIQHFLLSLIPNSIKVVAMLFHLNSVRKKAMKKKKKE</sequence>
<dbReference type="GO" id="GO:0016491">
    <property type="term" value="F:oxidoreductase activity"/>
    <property type="evidence" value="ECO:0007669"/>
    <property type="project" value="UniProtKB-KW"/>
</dbReference>
<evidence type="ECO:0000256" key="1">
    <source>
        <dbReference type="ARBA" id="ARBA00004240"/>
    </source>
</evidence>
<reference evidence="7" key="1">
    <citation type="journal article" date="2013" name="PLoS Genet.">
        <title>The genome of Spraguea lophii and the basis of host-microsporidian interactions.</title>
        <authorList>
            <person name="Campbell S.E."/>
            <person name="Williams T.A."/>
            <person name="Yousuf A."/>
            <person name="Soanes D.M."/>
            <person name="Paszkiewicz K.H."/>
            <person name="Williams B.A.P."/>
        </authorList>
    </citation>
    <scope>NUCLEOTIDE SEQUENCE [LARGE SCALE GENOMIC DNA]</scope>
    <source>
        <strain evidence="7">42_110</strain>
    </source>
</reference>
<gene>
    <name evidence="6" type="ORF">SLOPH_1643</name>
</gene>
<dbReference type="PANTHER" id="PTHR43899">
    <property type="entry name" value="RH59310P"/>
    <property type="match status" value="1"/>
</dbReference>
<dbReference type="InterPro" id="IPR036291">
    <property type="entry name" value="NAD(P)-bd_dom_sf"/>
</dbReference>
<dbReference type="EMBL" id="ATCN01000025">
    <property type="protein sequence ID" value="EPR80055.1"/>
    <property type="molecule type" value="Genomic_DNA"/>
</dbReference>
<proteinExistence type="inferred from homology"/>
<dbReference type="OMA" id="HAVINQM"/>